<dbReference type="Proteomes" id="UP000190366">
    <property type="component" value="Unassembled WGS sequence"/>
</dbReference>
<accession>A0AB38DIR8</accession>
<organism evidence="1 2">
    <name type="scientific">Mycobacteroides abscessus subsp. massiliense</name>
    <dbReference type="NCBI Taxonomy" id="1962118"/>
    <lineage>
        <taxon>Bacteria</taxon>
        <taxon>Bacillati</taxon>
        <taxon>Actinomycetota</taxon>
        <taxon>Actinomycetes</taxon>
        <taxon>Mycobacteriales</taxon>
        <taxon>Mycobacteriaceae</taxon>
        <taxon>Mycobacteroides</taxon>
        <taxon>Mycobacteroides abscessus</taxon>
    </lineage>
</organism>
<dbReference type="RefSeq" id="WP_052525303.1">
    <property type="nucleotide sequence ID" value="NZ_CP065272.1"/>
</dbReference>
<reference evidence="1 2" key="1">
    <citation type="submission" date="2016-11" db="EMBL/GenBank/DDBJ databases">
        <authorList>
            <consortium name="Pathogen Informatics"/>
        </authorList>
    </citation>
    <scope>NUCLEOTIDE SEQUENCE [LARGE SCALE GENOMIC DNA]</scope>
    <source>
        <strain evidence="1 2">1168</strain>
    </source>
</reference>
<protein>
    <submittedName>
        <fullName evidence="1">Uncharacterized protein</fullName>
    </submittedName>
</protein>
<dbReference type="EMBL" id="FVQL01000001">
    <property type="protein sequence ID" value="SKZ13909.1"/>
    <property type="molecule type" value="Genomic_DNA"/>
</dbReference>
<gene>
    <name evidence="1" type="ORF">SAMEA2275630_03732</name>
</gene>
<name>A0AB38DIR8_9MYCO</name>
<dbReference type="AlphaFoldDB" id="A0AB38DIR8"/>
<sequence>MNSIEKLCADVEADLDLEDIGVQIGLLIGVAFEVSETTGVPVPEFRNDPNWFGGCYAATGYALGYKPTLAGEWWIDAPRWAS</sequence>
<evidence type="ECO:0000313" key="1">
    <source>
        <dbReference type="EMBL" id="SKZ13909.1"/>
    </source>
</evidence>
<comment type="caution">
    <text evidence="1">The sequence shown here is derived from an EMBL/GenBank/DDBJ whole genome shotgun (WGS) entry which is preliminary data.</text>
</comment>
<proteinExistence type="predicted"/>
<evidence type="ECO:0000313" key="2">
    <source>
        <dbReference type="Proteomes" id="UP000190366"/>
    </source>
</evidence>